<proteinExistence type="predicted"/>
<keyword evidence="2" id="KW-1185">Reference proteome</keyword>
<dbReference type="EMBL" id="OZ019904">
    <property type="protein sequence ID" value="CAK9199511.1"/>
    <property type="molecule type" value="Genomic_DNA"/>
</dbReference>
<evidence type="ECO:0000313" key="2">
    <source>
        <dbReference type="Proteomes" id="UP001497512"/>
    </source>
</evidence>
<evidence type="ECO:0000313" key="1">
    <source>
        <dbReference type="EMBL" id="CAK9199511.1"/>
    </source>
</evidence>
<sequence>MQQPGCQLADHLAKSPPNSFREVSSVAFGEAKSGDNAIQLFWEYLSSMTATDSLGRTRMTPRLAASCGEELKTSGWIKLARRHGRPAEL</sequence>
<organism evidence="1 2">
    <name type="scientific">Sphagnum troendelagicum</name>
    <dbReference type="NCBI Taxonomy" id="128251"/>
    <lineage>
        <taxon>Eukaryota</taxon>
        <taxon>Viridiplantae</taxon>
        <taxon>Streptophyta</taxon>
        <taxon>Embryophyta</taxon>
        <taxon>Bryophyta</taxon>
        <taxon>Sphagnophytina</taxon>
        <taxon>Sphagnopsida</taxon>
        <taxon>Sphagnales</taxon>
        <taxon>Sphagnaceae</taxon>
        <taxon>Sphagnum</taxon>
    </lineage>
</organism>
<reference evidence="1" key="1">
    <citation type="submission" date="2024-02" db="EMBL/GenBank/DDBJ databases">
        <authorList>
            <consortium name="ELIXIR-Norway"/>
            <consortium name="Elixir Norway"/>
        </authorList>
    </citation>
    <scope>NUCLEOTIDE SEQUENCE</scope>
</reference>
<accession>A0ABP0TLD0</accession>
<gene>
    <name evidence="1" type="ORF">CSSPTR1EN2_LOCUS4973</name>
</gene>
<dbReference type="Proteomes" id="UP001497512">
    <property type="component" value="Chromosome 12"/>
</dbReference>
<protein>
    <submittedName>
        <fullName evidence="1">Uncharacterized protein</fullName>
    </submittedName>
</protein>
<name>A0ABP0TLD0_9BRYO</name>